<dbReference type="GO" id="GO:0016301">
    <property type="term" value="F:kinase activity"/>
    <property type="evidence" value="ECO:0007669"/>
    <property type="project" value="UniProtKB-KW"/>
</dbReference>
<dbReference type="Pfam" id="PF02518">
    <property type="entry name" value="HATPase_c"/>
    <property type="match status" value="1"/>
</dbReference>
<dbReference type="InterPro" id="IPR005467">
    <property type="entry name" value="His_kinase_dom"/>
</dbReference>
<gene>
    <name evidence="5" type="ORF">ACFOEK_02530</name>
</gene>
<dbReference type="Gene3D" id="3.30.565.10">
    <property type="entry name" value="Histidine kinase-like ATPase, C-terminal domain"/>
    <property type="match status" value="1"/>
</dbReference>
<dbReference type="SUPFAM" id="SSF47384">
    <property type="entry name" value="Homodimeric domain of signal transducing histidine kinase"/>
    <property type="match status" value="1"/>
</dbReference>
<dbReference type="PRINTS" id="PR00344">
    <property type="entry name" value="BCTRLSENSOR"/>
</dbReference>
<feature type="domain" description="Histidine kinase" evidence="4">
    <location>
        <begin position="216"/>
        <end position="425"/>
    </location>
</feature>
<keyword evidence="6" id="KW-1185">Reference proteome</keyword>
<dbReference type="InterPro" id="IPR004358">
    <property type="entry name" value="Sig_transdc_His_kin-like_C"/>
</dbReference>
<reference evidence="6" key="1">
    <citation type="journal article" date="2019" name="Int. J. Syst. Evol. Microbiol.">
        <title>The Global Catalogue of Microorganisms (GCM) 10K type strain sequencing project: providing services to taxonomists for standard genome sequencing and annotation.</title>
        <authorList>
            <consortium name="The Broad Institute Genomics Platform"/>
            <consortium name="The Broad Institute Genome Sequencing Center for Infectious Disease"/>
            <person name="Wu L."/>
            <person name="Ma J."/>
        </authorList>
    </citation>
    <scope>NUCLEOTIDE SEQUENCE [LARGE SCALE GENOMIC DNA]</scope>
    <source>
        <strain evidence="6">KCTC 52438</strain>
    </source>
</reference>
<keyword evidence="5" id="KW-0808">Transferase</keyword>
<dbReference type="CDD" id="cd00082">
    <property type="entry name" value="HisKA"/>
    <property type="match status" value="1"/>
</dbReference>
<evidence type="ECO:0000256" key="2">
    <source>
        <dbReference type="ARBA" id="ARBA00012438"/>
    </source>
</evidence>
<proteinExistence type="predicted"/>
<dbReference type="Proteomes" id="UP001595476">
    <property type="component" value="Unassembled WGS sequence"/>
</dbReference>
<dbReference type="Gene3D" id="1.10.287.130">
    <property type="match status" value="1"/>
</dbReference>
<evidence type="ECO:0000259" key="4">
    <source>
        <dbReference type="PROSITE" id="PS50109"/>
    </source>
</evidence>
<dbReference type="InterPro" id="IPR035965">
    <property type="entry name" value="PAS-like_dom_sf"/>
</dbReference>
<keyword evidence="3" id="KW-0597">Phosphoprotein</keyword>
<organism evidence="5 6">
    <name type="scientific">Litoribrevibacter euphylliae</name>
    <dbReference type="NCBI Taxonomy" id="1834034"/>
    <lineage>
        <taxon>Bacteria</taxon>
        <taxon>Pseudomonadati</taxon>
        <taxon>Pseudomonadota</taxon>
        <taxon>Gammaproteobacteria</taxon>
        <taxon>Oceanospirillales</taxon>
        <taxon>Oceanospirillaceae</taxon>
        <taxon>Litoribrevibacter</taxon>
    </lineage>
</organism>
<dbReference type="PANTHER" id="PTHR43065:SF29">
    <property type="entry name" value="SENSOR PROTEIN KINASE FLES"/>
    <property type="match status" value="1"/>
</dbReference>
<evidence type="ECO:0000256" key="3">
    <source>
        <dbReference type="ARBA" id="ARBA00022553"/>
    </source>
</evidence>
<name>A0ABV7H7L0_9GAMM</name>
<comment type="caution">
    <text evidence="5">The sequence shown here is derived from an EMBL/GenBank/DDBJ whole genome shotgun (WGS) entry which is preliminary data.</text>
</comment>
<protein>
    <recommendedName>
        <fullName evidence="2">histidine kinase</fullName>
        <ecNumber evidence="2">2.7.13.3</ecNumber>
    </recommendedName>
</protein>
<dbReference type="RefSeq" id="WP_386715706.1">
    <property type="nucleotide sequence ID" value="NZ_JBHRSZ010000002.1"/>
</dbReference>
<comment type="catalytic activity">
    <reaction evidence="1">
        <text>ATP + protein L-histidine = ADP + protein N-phospho-L-histidine.</text>
        <dbReference type="EC" id="2.7.13.3"/>
    </reaction>
</comment>
<dbReference type="InterPro" id="IPR036890">
    <property type="entry name" value="HATPase_C_sf"/>
</dbReference>
<dbReference type="PROSITE" id="PS50109">
    <property type="entry name" value="HIS_KIN"/>
    <property type="match status" value="1"/>
</dbReference>
<dbReference type="EC" id="2.7.13.3" evidence="2"/>
<dbReference type="PANTHER" id="PTHR43065">
    <property type="entry name" value="SENSOR HISTIDINE KINASE"/>
    <property type="match status" value="1"/>
</dbReference>
<dbReference type="SMART" id="SM00091">
    <property type="entry name" value="PAS"/>
    <property type="match status" value="1"/>
</dbReference>
<dbReference type="Pfam" id="PF00512">
    <property type="entry name" value="HisKA"/>
    <property type="match status" value="1"/>
</dbReference>
<evidence type="ECO:0000313" key="6">
    <source>
        <dbReference type="Proteomes" id="UP001595476"/>
    </source>
</evidence>
<dbReference type="InterPro" id="IPR003661">
    <property type="entry name" value="HisK_dim/P_dom"/>
</dbReference>
<dbReference type="CDD" id="cd00130">
    <property type="entry name" value="PAS"/>
    <property type="match status" value="1"/>
</dbReference>
<dbReference type="InterPro" id="IPR003594">
    <property type="entry name" value="HATPase_dom"/>
</dbReference>
<dbReference type="Pfam" id="PF13188">
    <property type="entry name" value="PAS_8"/>
    <property type="match status" value="1"/>
</dbReference>
<evidence type="ECO:0000256" key="1">
    <source>
        <dbReference type="ARBA" id="ARBA00000085"/>
    </source>
</evidence>
<evidence type="ECO:0000313" key="5">
    <source>
        <dbReference type="EMBL" id="MFC3149899.1"/>
    </source>
</evidence>
<sequence>MTVIDSQRNLDLQGGMLADSSKLLKALSPESFANMSLEDASAPTELAGLHRTFELFGQMSQQLSQSYLMLEGRVQHLSSQLEKQTAERLKELAEKEQLAERLTSLLDLLPGGVVVINEGGLIEQCNPAAQELLNAFSGALVGSRWVDVIRSCFRPRQDDGHEVSTVCGSRLSISTRSMENQPGQIVLLTDQTETRRLQEEVSRNERLSAMGKMVASLAHQIRTPLSAAMLFGGHLKSSELDEVKRVDIAQRLMSRLSHLEQQVRDMLIFAKGDLKTAELVEVREFCLSLQDAITAHDWPDTVCVELRNQCPEELFYCNSEALVGAVLNLVENAAQATSNEISVQISLKQSRDKAWFICAVKDDGPGMDKKTLSKVMEPFYTTKSQGTGLGLAVVKAVVSAHGGEFTLSSEEGDGTKAELRIPLANLTSAEIEGVE</sequence>
<dbReference type="SMART" id="SM00387">
    <property type="entry name" value="HATPase_c"/>
    <property type="match status" value="1"/>
</dbReference>
<dbReference type="SUPFAM" id="SSF55874">
    <property type="entry name" value="ATPase domain of HSP90 chaperone/DNA topoisomerase II/histidine kinase"/>
    <property type="match status" value="1"/>
</dbReference>
<dbReference type="CDD" id="cd00075">
    <property type="entry name" value="HATPase"/>
    <property type="match status" value="1"/>
</dbReference>
<dbReference type="InterPro" id="IPR036097">
    <property type="entry name" value="HisK_dim/P_sf"/>
</dbReference>
<dbReference type="SMART" id="SM00388">
    <property type="entry name" value="HisKA"/>
    <property type="match status" value="1"/>
</dbReference>
<dbReference type="Gene3D" id="3.30.450.20">
    <property type="entry name" value="PAS domain"/>
    <property type="match status" value="1"/>
</dbReference>
<keyword evidence="5" id="KW-0418">Kinase</keyword>
<dbReference type="EMBL" id="JBHRSZ010000002">
    <property type="protein sequence ID" value="MFC3149899.1"/>
    <property type="molecule type" value="Genomic_DNA"/>
</dbReference>
<dbReference type="InterPro" id="IPR000014">
    <property type="entry name" value="PAS"/>
</dbReference>
<accession>A0ABV7H7L0</accession>
<dbReference type="SUPFAM" id="SSF55785">
    <property type="entry name" value="PYP-like sensor domain (PAS domain)"/>
    <property type="match status" value="1"/>
</dbReference>